<gene>
    <name evidence="5" type="ORF">HannXRQ_Chr06g0166131</name>
    <name evidence="6" type="ORF">HannXRQ_Chr06g0166211</name>
    <name evidence="3" type="ORF">HanXRQr2_Chr06g0241091</name>
    <name evidence="4" type="ORF">HanXRQr2_Chr06g0241131</name>
</gene>
<keyword evidence="2" id="KW-0472">Membrane</keyword>
<reference evidence="5" key="2">
    <citation type="submission" date="2017-02" db="EMBL/GenBank/DDBJ databases">
        <title>Sunflower complete genome.</title>
        <authorList>
            <person name="Langlade N."/>
            <person name="Munos S."/>
        </authorList>
    </citation>
    <scope>NUCLEOTIDE SEQUENCE [LARGE SCALE GENOMIC DNA]</scope>
    <source>
        <tissue evidence="5">Leaves</tissue>
    </source>
</reference>
<dbReference type="EMBL" id="CM007895">
    <property type="protein sequence ID" value="OTG21952.1"/>
    <property type="molecule type" value="Genomic_DNA"/>
</dbReference>
<keyword evidence="7" id="KW-1185">Reference proteome</keyword>
<accession>A0A251UGN9</accession>
<dbReference type="Gramene" id="mRNA:HanXRQr2_Chr06g0241091">
    <property type="protein sequence ID" value="mRNA:HanXRQr2_Chr06g0241091"/>
    <property type="gene ID" value="HanXRQr2_Chr06g0241091"/>
</dbReference>
<sequence length="181" mass="20678">MGHLVKCVAGKSTHIRSLLSNRWSRTSSTVVVPVDAITTFVSKTDMQEKSRLQEKRYSAFKGEIQKLQEIRFSDLKRENQNLRREVELQITNCEENDKVSSRDLTEALRTERAHLVKEIQLLSTKFETLEANLPPKIKAYSSVVEENRGRTIKACKFAVRLAIAGFIPFVIVPELLPYMGL</sequence>
<reference evidence="3 7" key="1">
    <citation type="journal article" date="2017" name="Nature">
        <title>The sunflower genome provides insights into oil metabolism, flowering and Asterid evolution.</title>
        <authorList>
            <person name="Badouin H."/>
            <person name="Gouzy J."/>
            <person name="Grassa C.J."/>
            <person name="Murat F."/>
            <person name="Staton S.E."/>
            <person name="Cottret L."/>
            <person name="Lelandais-Briere C."/>
            <person name="Owens G.L."/>
            <person name="Carrere S."/>
            <person name="Mayjonade B."/>
            <person name="Legrand L."/>
            <person name="Gill N."/>
            <person name="Kane N.C."/>
            <person name="Bowers J.E."/>
            <person name="Hubner S."/>
            <person name="Bellec A."/>
            <person name="Berard A."/>
            <person name="Berges H."/>
            <person name="Blanchet N."/>
            <person name="Boniface M.C."/>
            <person name="Brunel D."/>
            <person name="Catrice O."/>
            <person name="Chaidir N."/>
            <person name="Claudel C."/>
            <person name="Donnadieu C."/>
            <person name="Faraut T."/>
            <person name="Fievet G."/>
            <person name="Helmstetter N."/>
            <person name="King M."/>
            <person name="Knapp S.J."/>
            <person name="Lai Z."/>
            <person name="Le Paslier M.C."/>
            <person name="Lippi Y."/>
            <person name="Lorenzon L."/>
            <person name="Mandel J.R."/>
            <person name="Marage G."/>
            <person name="Marchand G."/>
            <person name="Marquand E."/>
            <person name="Bret-Mestries E."/>
            <person name="Morien E."/>
            <person name="Nambeesan S."/>
            <person name="Nguyen T."/>
            <person name="Pegot-Espagnet P."/>
            <person name="Pouilly N."/>
            <person name="Raftis F."/>
            <person name="Sallet E."/>
            <person name="Schiex T."/>
            <person name="Thomas J."/>
            <person name="Vandecasteele C."/>
            <person name="Vares D."/>
            <person name="Vear F."/>
            <person name="Vautrin S."/>
            <person name="Crespi M."/>
            <person name="Mangin B."/>
            <person name="Burke J.M."/>
            <person name="Salse J."/>
            <person name="Munos S."/>
            <person name="Vincourt P."/>
            <person name="Rieseberg L.H."/>
            <person name="Langlade N.B."/>
        </authorList>
    </citation>
    <scope>NUCLEOTIDE SEQUENCE [LARGE SCALE GENOMIC DNA]</scope>
    <source>
        <strain evidence="7">cv. SF193</strain>
        <tissue evidence="3">Leaves</tissue>
    </source>
</reference>
<evidence type="ECO:0000313" key="4">
    <source>
        <dbReference type="EMBL" id="KAF5800831.1"/>
    </source>
</evidence>
<evidence type="ECO:0000313" key="6">
    <source>
        <dbReference type="EMBL" id="OTG21954.1"/>
    </source>
</evidence>
<evidence type="ECO:0000313" key="3">
    <source>
        <dbReference type="EMBL" id="KAF5800828.1"/>
    </source>
</evidence>
<evidence type="ECO:0000256" key="2">
    <source>
        <dbReference type="SAM" id="Phobius"/>
    </source>
</evidence>
<name>A0A251UGN9_HELAN</name>
<proteinExistence type="predicted"/>
<organism evidence="5 7">
    <name type="scientific">Helianthus annuus</name>
    <name type="common">Common sunflower</name>
    <dbReference type="NCBI Taxonomy" id="4232"/>
    <lineage>
        <taxon>Eukaryota</taxon>
        <taxon>Viridiplantae</taxon>
        <taxon>Streptophyta</taxon>
        <taxon>Embryophyta</taxon>
        <taxon>Tracheophyta</taxon>
        <taxon>Spermatophyta</taxon>
        <taxon>Magnoliopsida</taxon>
        <taxon>eudicotyledons</taxon>
        <taxon>Gunneridae</taxon>
        <taxon>Pentapetalae</taxon>
        <taxon>asterids</taxon>
        <taxon>campanulids</taxon>
        <taxon>Asterales</taxon>
        <taxon>Asteraceae</taxon>
        <taxon>Asteroideae</taxon>
        <taxon>Heliantheae alliance</taxon>
        <taxon>Heliantheae</taxon>
        <taxon>Helianthus</taxon>
    </lineage>
</organism>
<dbReference type="AlphaFoldDB" id="A0A251UGN9"/>
<dbReference type="Gramene" id="mRNA:HanXRQr2_Chr06g0241131">
    <property type="protein sequence ID" value="mRNA:HanXRQr2_Chr06g0241131"/>
    <property type="gene ID" value="HanXRQr2_Chr06g0241131"/>
</dbReference>
<feature type="coiled-coil region" evidence="1">
    <location>
        <begin position="65"/>
        <end position="96"/>
    </location>
</feature>
<evidence type="ECO:0000256" key="1">
    <source>
        <dbReference type="SAM" id="Coils"/>
    </source>
</evidence>
<evidence type="ECO:0000313" key="5">
    <source>
        <dbReference type="EMBL" id="OTG21952.1"/>
    </source>
</evidence>
<reference evidence="3" key="3">
    <citation type="submission" date="2020-06" db="EMBL/GenBank/DDBJ databases">
        <title>Helianthus annuus Genome sequencing and assembly Release 2.</title>
        <authorList>
            <person name="Gouzy J."/>
            <person name="Langlade N."/>
            <person name="Munos S."/>
        </authorList>
    </citation>
    <scope>NUCLEOTIDE SEQUENCE</scope>
    <source>
        <tissue evidence="3">Leaves</tissue>
    </source>
</reference>
<protein>
    <submittedName>
        <fullName evidence="3 5">Coiled-coil domain-containing protein</fullName>
    </submittedName>
</protein>
<keyword evidence="1" id="KW-0175">Coiled coil</keyword>
<keyword evidence="2" id="KW-0812">Transmembrane</keyword>
<dbReference type="Proteomes" id="UP000215914">
    <property type="component" value="Chromosome 6"/>
</dbReference>
<evidence type="ECO:0000313" key="7">
    <source>
        <dbReference type="Proteomes" id="UP000215914"/>
    </source>
</evidence>
<dbReference type="EMBL" id="MNCJ02000321">
    <property type="protein sequence ID" value="KAF5800828.1"/>
    <property type="molecule type" value="Genomic_DNA"/>
</dbReference>
<dbReference type="EMBL" id="MNCJ02000321">
    <property type="protein sequence ID" value="KAF5800831.1"/>
    <property type="molecule type" value="Genomic_DNA"/>
</dbReference>
<keyword evidence="2" id="KW-1133">Transmembrane helix</keyword>
<dbReference type="EMBL" id="CM007895">
    <property type="protein sequence ID" value="OTG21954.1"/>
    <property type="molecule type" value="Genomic_DNA"/>
</dbReference>
<feature type="transmembrane region" description="Helical" evidence="2">
    <location>
        <begin position="157"/>
        <end position="176"/>
    </location>
</feature>